<name>A0A2S9YGZ3_9BACT</name>
<evidence type="ECO:0000259" key="7">
    <source>
        <dbReference type="PROSITE" id="PS50011"/>
    </source>
</evidence>
<dbReference type="PANTHER" id="PTHR43289:SF6">
    <property type="entry name" value="SERINE_THREONINE-PROTEIN KINASE NEKL-3"/>
    <property type="match status" value="1"/>
</dbReference>
<dbReference type="SUPFAM" id="SSF56112">
    <property type="entry name" value="Protein kinase-like (PK-like)"/>
    <property type="match status" value="1"/>
</dbReference>
<evidence type="ECO:0000256" key="6">
    <source>
        <dbReference type="SAM" id="Phobius"/>
    </source>
</evidence>
<dbReference type="CDD" id="cd14014">
    <property type="entry name" value="STKc_PknB_like"/>
    <property type="match status" value="1"/>
</dbReference>
<dbReference type="Proteomes" id="UP000237968">
    <property type="component" value="Unassembled WGS sequence"/>
</dbReference>
<dbReference type="PROSITE" id="PS00107">
    <property type="entry name" value="PROTEIN_KINASE_ATP"/>
    <property type="match status" value="1"/>
</dbReference>
<keyword evidence="1 8" id="KW-0808">Transferase</keyword>
<evidence type="ECO:0000256" key="2">
    <source>
        <dbReference type="ARBA" id="ARBA00022741"/>
    </source>
</evidence>
<dbReference type="Gene3D" id="3.30.200.20">
    <property type="entry name" value="Phosphorylase Kinase, domain 1"/>
    <property type="match status" value="1"/>
</dbReference>
<keyword evidence="6" id="KW-0472">Membrane</keyword>
<feature type="binding site" evidence="5">
    <location>
        <position position="50"/>
    </location>
    <ligand>
        <name>ATP</name>
        <dbReference type="ChEBI" id="CHEBI:30616"/>
    </ligand>
</feature>
<evidence type="ECO:0000256" key="3">
    <source>
        <dbReference type="ARBA" id="ARBA00022777"/>
    </source>
</evidence>
<evidence type="ECO:0000313" key="9">
    <source>
        <dbReference type="Proteomes" id="UP000237968"/>
    </source>
</evidence>
<dbReference type="GO" id="GO:0004674">
    <property type="term" value="F:protein serine/threonine kinase activity"/>
    <property type="evidence" value="ECO:0007669"/>
    <property type="project" value="UniProtKB-EC"/>
</dbReference>
<keyword evidence="2 5" id="KW-0547">Nucleotide-binding</keyword>
<protein>
    <submittedName>
        <fullName evidence="8">Serine/threonine-protein kinase PknB</fullName>
        <ecNumber evidence="8">2.7.11.1</ecNumber>
    </submittedName>
</protein>
<keyword evidence="6" id="KW-0812">Transmembrane</keyword>
<dbReference type="InterPro" id="IPR008271">
    <property type="entry name" value="Ser/Thr_kinase_AS"/>
</dbReference>
<feature type="domain" description="Protein kinase" evidence="7">
    <location>
        <begin position="21"/>
        <end position="283"/>
    </location>
</feature>
<keyword evidence="4 5" id="KW-0067">ATP-binding</keyword>
<dbReference type="InterPro" id="IPR000719">
    <property type="entry name" value="Prot_kinase_dom"/>
</dbReference>
<comment type="caution">
    <text evidence="8">The sequence shown here is derived from an EMBL/GenBank/DDBJ whole genome shotgun (WGS) entry which is preliminary data.</text>
</comment>
<dbReference type="AlphaFoldDB" id="A0A2S9YGZ3"/>
<evidence type="ECO:0000256" key="5">
    <source>
        <dbReference type="PROSITE-ProRule" id="PRU10141"/>
    </source>
</evidence>
<keyword evidence="3 8" id="KW-0418">Kinase</keyword>
<dbReference type="Gene3D" id="1.10.510.10">
    <property type="entry name" value="Transferase(Phosphotransferase) domain 1"/>
    <property type="match status" value="1"/>
</dbReference>
<accession>A0A2S9YGZ3</accession>
<dbReference type="Pfam" id="PF00069">
    <property type="entry name" value="Pkinase"/>
    <property type="match status" value="1"/>
</dbReference>
<dbReference type="PROSITE" id="PS50011">
    <property type="entry name" value="PROTEIN_KINASE_DOM"/>
    <property type="match status" value="1"/>
</dbReference>
<gene>
    <name evidence="8" type="primary">pknB_8</name>
    <name evidence="8" type="ORF">ENSA5_08230</name>
</gene>
<dbReference type="RefSeq" id="WP_106390266.1">
    <property type="nucleotide sequence ID" value="NZ_PVNK01000042.1"/>
</dbReference>
<dbReference type="InterPro" id="IPR017441">
    <property type="entry name" value="Protein_kinase_ATP_BS"/>
</dbReference>
<evidence type="ECO:0000256" key="1">
    <source>
        <dbReference type="ARBA" id="ARBA00022679"/>
    </source>
</evidence>
<reference evidence="8 9" key="1">
    <citation type="submission" date="2018-03" db="EMBL/GenBank/DDBJ databases">
        <title>Draft Genome Sequences of the Obligatory Marine Myxobacteria Enhygromyxa salina SWB005.</title>
        <authorList>
            <person name="Poehlein A."/>
            <person name="Moghaddam J.A."/>
            <person name="Harms H."/>
            <person name="Alanjari M."/>
            <person name="Koenig G.M."/>
            <person name="Daniel R."/>
            <person name="Schaeberle T.F."/>
        </authorList>
    </citation>
    <scope>NUCLEOTIDE SEQUENCE [LARGE SCALE GENOMIC DNA]</scope>
    <source>
        <strain evidence="8 9">SWB005</strain>
    </source>
</reference>
<evidence type="ECO:0000313" key="8">
    <source>
        <dbReference type="EMBL" id="PRQ04374.1"/>
    </source>
</evidence>
<dbReference type="InterPro" id="IPR011009">
    <property type="entry name" value="Kinase-like_dom_sf"/>
</dbReference>
<proteinExistence type="predicted"/>
<dbReference type="SMART" id="SM00220">
    <property type="entry name" value="S_TKc"/>
    <property type="match status" value="1"/>
</dbReference>
<dbReference type="PROSITE" id="PS00108">
    <property type="entry name" value="PROTEIN_KINASE_ST"/>
    <property type="match status" value="1"/>
</dbReference>
<dbReference type="OrthoDB" id="9801841at2"/>
<keyword evidence="9" id="KW-1185">Reference proteome</keyword>
<dbReference type="GO" id="GO:0005524">
    <property type="term" value="F:ATP binding"/>
    <property type="evidence" value="ECO:0007669"/>
    <property type="project" value="UniProtKB-UniRule"/>
</dbReference>
<feature type="transmembrane region" description="Helical" evidence="6">
    <location>
        <begin position="357"/>
        <end position="378"/>
    </location>
</feature>
<sequence>MTGPRDLIDLGGGQPRRFGDYLIYGLLGEGGMARVYAGREVLTQRPVALKVLRAEFAKSERGRRQFLTEMGILAHLDDPHIVRCLLCTEIEQHPVMVLEQLEGWTLREMLKARVALPWKEAVSYAYQIASALHTAHSCRPAIVHRDLKPENIMCLSDGRLKVMDFGIAKILQRLSGSTTYPMGTLQYMSPEHIDAQALDGRADLFALGLLMWEMLAGRPPYQAGSPRVLLEQICTHPTPPLPDHVRQSLPPQVEGLIGRLLAKHPGQRPASASEVLAVLAPFVGAVAPGPARQAPAAASAPAAAAPAFPRTAQPAHALNTLEVVERASKGPLRQQIEDGVDEVADAVSRFGRATSALIVRVLVGLMILPAAAAIFVGGPGMLAGVNLSCCPKSKNWRA</sequence>
<keyword evidence="6" id="KW-1133">Transmembrane helix</keyword>
<dbReference type="EMBL" id="PVNK01000042">
    <property type="protein sequence ID" value="PRQ04374.1"/>
    <property type="molecule type" value="Genomic_DNA"/>
</dbReference>
<dbReference type="EC" id="2.7.11.1" evidence="8"/>
<dbReference type="PANTHER" id="PTHR43289">
    <property type="entry name" value="MITOGEN-ACTIVATED PROTEIN KINASE KINASE KINASE 20-RELATED"/>
    <property type="match status" value="1"/>
</dbReference>
<evidence type="ECO:0000256" key="4">
    <source>
        <dbReference type="ARBA" id="ARBA00022840"/>
    </source>
</evidence>
<organism evidence="8 9">
    <name type="scientific">Enhygromyxa salina</name>
    <dbReference type="NCBI Taxonomy" id="215803"/>
    <lineage>
        <taxon>Bacteria</taxon>
        <taxon>Pseudomonadati</taxon>
        <taxon>Myxococcota</taxon>
        <taxon>Polyangia</taxon>
        <taxon>Nannocystales</taxon>
        <taxon>Nannocystaceae</taxon>
        <taxon>Enhygromyxa</taxon>
    </lineage>
</organism>